<proteinExistence type="predicted"/>
<protein>
    <submittedName>
        <fullName evidence="2">Uncharacterized protein</fullName>
    </submittedName>
</protein>
<name>A0A0D2ET71_CLAB1</name>
<evidence type="ECO:0000313" key="3">
    <source>
        <dbReference type="Proteomes" id="UP000053789"/>
    </source>
</evidence>
<dbReference type="GeneID" id="27698624"/>
<reference evidence="2" key="1">
    <citation type="submission" date="2015-01" db="EMBL/GenBank/DDBJ databases">
        <title>The Genome Sequence of Cladophialophora bantiana CBS 173.52.</title>
        <authorList>
            <consortium name="The Broad Institute Genomics Platform"/>
            <person name="Cuomo C."/>
            <person name="de Hoog S."/>
            <person name="Gorbushina A."/>
            <person name="Stielow B."/>
            <person name="Teixiera M."/>
            <person name="Abouelleil A."/>
            <person name="Chapman S.B."/>
            <person name="Priest M."/>
            <person name="Young S.K."/>
            <person name="Wortman J."/>
            <person name="Nusbaum C."/>
            <person name="Birren B."/>
        </authorList>
    </citation>
    <scope>NUCLEOTIDE SEQUENCE [LARGE SCALE GENOMIC DNA]</scope>
    <source>
        <strain evidence="2">CBS 173.52</strain>
    </source>
</reference>
<keyword evidence="3" id="KW-1185">Reference proteome</keyword>
<dbReference type="AlphaFoldDB" id="A0A0D2ET71"/>
<accession>A0A0D2ET71</accession>
<dbReference type="EMBL" id="KN846987">
    <property type="protein sequence ID" value="KIW93091.1"/>
    <property type="molecule type" value="Genomic_DNA"/>
</dbReference>
<dbReference type="Proteomes" id="UP000053789">
    <property type="component" value="Unassembled WGS sequence"/>
</dbReference>
<dbReference type="HOGENOM" id="CLU_1023085_0_0_1"/>
<dbReference type="OrthoDB" id="4132597at2759"/>
<evidence type="ECO:0000313" key="2">
    <source>
        <dbReference type="EMBL" id="KIW93091.1"/>
    </source>
</evidence>
<gene>
    <name evidence="2" type="ORF">Z519_05696</name>
</gene>
<dbReference type="VEuPathDB" id="FungiDB:Z519_05696"/>
<evidence type="ECO:0000256" key="1">
    <source>
        <dbReference type="SAM" id="MobiDB-lite"/>
    </source>
</evidence>
<feature type="region of interest" description="Disordered" evidence="1">
    <location>
        <begin position="1"/>
        <end position="27"/>
    </location>
</feature>
<organism evidence="2 3">
    <name type="scientific">Cladophialophora bantiana (strain ATCC 10958 / CBS 173.52 / CDC B-1940 / NIH 8579)</name>
    <name type="common">Xylohypha bantiana</name>
    <dbReference type="NCBI Taxonomy" id="1442370"/>
    <lineage>
        <taxon>Eukaryota</taxon>
        <taxon>Fungi</taxon>
        <taxon>Dikarya</taxon>
        <taxon>Ascomycota</taxon>
        <taxon>Pezizomycotina</taxon>
        <taxon>Eurotiomycetes</taxon>
        <taxon>Chaetothyriomycetidae</taxon>
        <taxon>Chaetothyriales</taxon>
        <taxon>Herpotrichiellaceae</taxon>
        <taxon>Cladophialophora</taxon>
    </lineage>
</organism>
<dbReference type="RefSeq" id="XP_016619760.1">
    <property type="nucleotide sequence ID" value="XM_016763436.1"/>
</dbReference>
<feature type="compositionally biased region" description="Low complexity" evidence="1">
    <location>
        <begin position="15"/>
        <end position="27"/>
    </location>
</feature>
<sequence length="272" mass="31308">MATLREECTPGLSRPTTPTAPATDIPISPLEGWTPSKAVAFYPSPERPQLTFFISVLHCLMVNVHDGRLHGNLETHHSGMRKDRSHIWPFASILSAVRDSGFDLSKLPALRDLVNNLFQMDLHRLHHPATLLKIQTGRLGKEIQVSRFLLVLFHRSDNTELSQIWRKVSVRRKGQCPSDGDPTAIVPGEIISVRMSMDDDGVPALEIFHLYRLNKETEDSTEFYHDFQEFNKHIWFQEAEASHPCGEMVDYALDHNWQEKWLDIWLDRWPNP</sequence>